<evidence type="ECO:0000259" key="1">
    <source>
        <dbReference type="Pfam" id="PF25276"/>
    </source>
</evidence>
<gene>
    <name evidence="2" type="ORF">CIPAW_06G157000</name>
    <name evidence="3" type="ORF">I3842_06G158100</name>
</gene>
<evidence type="ECO:0000313" key="2">
    <source>
        <dbReference type="EMBL" id="KAG6652052.1"/>
    </source>
</evidence>
<dbReference type="OrthoDB" id="1919622at2759"/>
<protein>
    <recommendedName>
        <fullName evidence="1">DUF7870 domain-containing protein</fullName>
    </recommendedName>
</protein>
<proteinExistence type="predicted"/>
<dbReference type="Pfam" id="PF25276">
    <property type="entry name" value="DUF7870"/>
    <property type="match status" value="1"/>
</dbReference>
<accession>A0A8T1QCN5</accession>
<dbReference type="EMBL" id="CM031814">
    <property type="protein sequence ID" value="KAG6652052.1"/>
    <property type="molecule type" value="Genomic_DNA"/>
</dbReference>
<feature type="domain" description="DUF7870" evidence="1">
    <location>
        <begin position="133"/>
        <end position="302"/>
    </location>
</feature>
<dbReference type="Proteomes" id="UP000811246">
    <property type="component" value="Chromosome 6"/>
</dbReference>
<dbReference type="AlphaFoldDB" id="A0A8T1QCN5"/>
<sequence>MNDKVLIVSPDIVGTIHDLQHLHNSLIDVVVDSDLHNSSISDETFDFVFTSSIADTKFANRVVKTGGIVAVPLSNNPPTGFRKQSNHRIVFLRRYNSTIMALRKVGQSNQLVESSKKRRLCQWASEAKNAMLVRLEDVLLEPPRRAPVKSNECFEKIDELLSDLLGDTLEGYKQRVFIASGVTEWFHQNFPKIRNQDFEVYNLAVGREEESSSRVASNVDISDWLMKNVREEEYVVMNAEAGVVVEMINRRTICLVDQLFLECRSQWWQGRGGRYNSKRAYWECLALYGRLRDEGVSVHQWWGT</sequence>
<dbReference type="InterPro" id="IPR057192">
    <property type="entry name" value="DUF7870"/>
</dbReference>
<reference evidence="2" key="1">
    <citation type="submission" date="2020-12" db="EMBL/GenBank/DDBJ databases">
        <title>WGS assembly of Carya illinoinensis cv. Pawnee.</title>
        <authorList>
            <person name="Platts A."/>
            <person name="Shu S."/>
            <person name="Wright S."/>
            <person name="Barry K."/>
            <person name="Edger P."/>
            <person name="Pires J.C."/>
            <person name="Schmutz J."/>
        </authorList>
    </citation>
    <scope>NUCLEOTIDE SEQUENCE</scope>
    <source>
        <tissue evidence="2">Leaf</tissue>
    </source>
</reference>
<dbReference type="PANTHER" id="PTHR33597">
    <property type="entry name" value="OS02G0760400 PROTEIN"/>
    <property type="match status" value="1"/>
</dbReference>
<reference evidence="3" key="2">
    <citation type="submission" date="2021-01" db="EMBL/GenBank/DDBJ databases">
        <authorList>
            <person name="Lovell J.T."/>
            <person name="Bentley N."/>
            <person name="Bhattarai G."/>
            <person name="Jenkins J.W."/>
            <person name="Sreedasyam A."/>
            <person name="Alarcon Y."/>
            <person name="Bock C."/>
            <person name="Boston L."/>
            <person name="Carlson J."/>
            <person name="Cervantes K."/>
            <person name="Clermont K."/>
            <person name="Krom N."/>
            <person name="Kubenka K."/>
            <person name="Mamidi S."/>
            <person name="Mattison C."/>
            <person name="Monteros M."/>
            <person name="Pisani C."/>
            <person name="Plott C."/>
            <person name="Rajasekar S."/>
            <person name="Rhein H.S."/>
            <person name="Rohla C."/>
            <person name="Song M."/>
            <person name="Hilaire R.S."/>
            <person name="Shu S."/>
            <person name="Wells L."/>
            <person name="Wang X."/>
            <person name="Webber J."/>
            <person name="Heerema R.J."/>
            <person name="Klein P."/>
            <person name="Conner P."/>
            <person name="Grauke L."/>
            <person name="Grimwood J."/>
            <person name="Schmutz J."/>
            <person name="Randall J.J."/>
        </authorList>
    </citation>
    <scope>NUCLEOTIDE SEQUENCE</scope>
    <source>
        <tissue evidence="3">Leaf</tissue>
    </source>
</reference>
<evidence type="ECO:0000313" key="3">
    <source>
        <dbReference type="EMBL" id="KAG6709940.1"/>
    </source>
</evidence>
<name>A0A8T1QCN5_CARIL</name>
<dbReference type="EMBL" id="CM031830">
    <property type="protein sequence ID" value="KAG6709940.1"/>
    <property type="molecule type" value="Genomic_DNA"/>
</dbReference>
<dbReference type="Proteomes" id="UP000811609">
    <property type="component" value="Chromosome 6"/>
</dbReference>
<organism evidence="2 4">
    <name type="scientific">Carya illinoinensis</name>
    <name type="common">Pecan</name>
    <dbReference type="NCBI Taxonomy" id="32201"/>
    <lineage>
        <taxon>Eukaryota</taxon>
        <taxon>Viridiplantae</taxon>
        <taxon>Streptophyta</taxon>
        <taxon>Embryophyta</taxon>
        <taxon>Tracheophyta</taxon>
        <taxon>Spermatophyta</taxon>
        <taxon>Magnoliopsida</taxon>
        <taxon>eudicotyledons</taxon>
        <taxon>Gunneridae</taxon>
        <taxon>Pentapetalae</taxon>
        <taxon>rosids</taxon>
        <taxon>fabids</taxon>
        <taxon>Fagales</taxon>
        <taxon>Juglandaceae</taxon>
        <taxon>Carya</taxon>
    </lineage>
</organism>
<keyword evidence="4" id="KW-1185">Reference proteome</keyword>
<dbReference type="PANTHER" id="PTHR33597:SF21">
    <property type="entry name" value="METHYLTRANSFERASE TYPE 11 DOMAIN-CONTAINING PROTEIN"/>
    <property type="match status" value="1"/>
</dbReference>
<evidence type="ECO:0000313" key="4">
    <source>
        <dbReference type="Proteomes" id="UP000811609"/>
    </source>
</evidence>
<comment type="caution">
    <text evidence="2">The sequence shown here is derived from an EMBL/GenBank/DDBJ whole genome shotgun (WGS) entry which is preliminary data.</text>
</comment>